<dbReference type="SUPFAM" id="SSF51419">
    <property type="entry name" value="PLP-binding barrel"/>
    <property type="match status" value="1"/>
</dbReference>
<dbReference type="InterPro" id="IPR001608">
    <property type="entry name" value="Ala_racemase_N"/>
</dbReference>
<evidence type="ECO:0000259" key="3">
    <source>
        <dbReference type="SMART" id="SM01119"/>
    </source>
</evidence>
<evidence type="ECO:0000256" key="1">
    <source>
        <dbReference type="ARBA" id="ARBA00005323"/>
    </source>
</evidence>
<dbReference type="Gene3D" id="3.20.20.10">
    <property type="entry name" value="Alanine racemase"/>
    <property type="match status" value="1"/>
</dbReference>
<keyword evidence="5" id="KW-1185">Reference proteome</keyword>
<comment type="caution">
    <text evidence="4">The sequence shown here is derived from an EMBL/GenBank/DDBJ whole genome shotgun (WGS) entry which is preliminary data.</text>
</comment>
<name>A0A0M0HQD3_VIBNE</name>
<feature type="domain" description="D-serine dehydratase-like" evidence="3">
    <location>
        <begin position="265"/>
        <end position="368"/>
    </location>
</feature>
<comment type="similarity">
    <text evidence="1">Belongs to the DSD1 family.</text>
</comment>
<proteinExistence type="inferred from homology"/>
<dbReference type="RefSeq" id="WP_053394683.1">
    <property type="nucleotide sequence ID" value="NZ_LHPJ01000005.1"/>
</dbReference>
<dbReference type="InterPro" id="IPR051466">
    <property type="entry name" value="D-amino_acid_metab_enzyme"/>
</dbReference>
<dbReference type="InterPro" id="IPR042208">
    <property type="entry name" value="D-ser_dehydrat-like_sf"/>
</dbReference>
<dbReference type="PANTHER" id="PTHR28004">
    <property type="entry name" value="ZGC:162816-RELATED"/>
    <property type="match status" value="1"/>
</dbReference>
<dbReference type="PATRIC" id="fig|693.5.peg.1015"/>
<evidence type="ECO:0000256" key="2">
    <source>
        <dbReference type="ARBA" id="ARBA00023239"/>
    </source>
</evidence>
<dbReference type="Proteomes" id="UP000037515">
    <property type="component" value="Unassembled WGS sequence"/>
</dbReference>
<dbReference type="EMBL" id="LHPJ01000005">
    <property type="protein sequence ID" value="KOO04269.1"/>
    <property type="molecule type" value="Genomic_DNA"/>
</dbReference>
<dbReference type="Gene3D" id="2.40.37.20">
    <property type="entry name" value="D-serine dehydratase-like domain"/>
    <property type="match status" value="1"/>
</dbReference>
<dbReference type="Pfam" id="PF14031">
    <property type="entry name" value="D-ser_dehydrat"/>
    <property type="match status" value="1"/>
</dbReference>
<evidence type="ECO:0000313" key="5">
    <source>
        <dbReference type="Proteomes" id="UP000037515"/>
    </source>
</evidence>
<dbReference type="STRING" id="693.AKJ17_05005"/>
<sequence>MIKHTEHPNLEKQYNAIGTPFLYLDKQKFLSNLTQMRSRMSKLGTPLRPHFKTVKSLDALPYLIDSIEDPITVSTLEEAEQLASYGCKNILYAVGISKEKLLRVELLLKRGISIVVLLDSMEQVDFVNTYCQERGYVISCLIEIDCDGHRGGVSADSEALIAMAKSLDKGLADFKGVMLHAGESYHCKSREALNQSASNEVAIAQLAAKRLESVGIYCDIVSVGSTPTACSYTNTSGITEVRAGVYSLFDLVMHQLGVCTLNDIAISVVSSVIGHNKSRGQIFVDAGWMALSLDKGHDEQCYGMVLQPTGQESQILKVVQVNQEHGILEAASGSEIDFECFPIGSRVHIVPNHACSTSAMHRQYHVFDLVEDQIEQWQRVSGW</sequence>
<dbReference type="InterPro" id="IPR026956">
    <property type="entry name" value="D-ser_dehydrat-like_dom"/>
</dbReference>
<keyword evidence="2" id="KW-0456">Lyase</keyword>
<reference evidence="5" key="1">
    <citation type="submission" date="2015-08" db="EMBL/GenBank/DDBJ databases">
        <title>Vibrio galatheae sp. nov., a novel member of the Vibrionaceae family isolated from the Solomon Islands.</title>
        <authorList>
            <person name="Giubergia S."/>
            <person name="Machado H."/>
            <person name="Mateiu R.V."/>
            <person name="Gram L."/>
        </authorList>
    </citation>
    <scope>NUCLEOTIDE SEQUENCE [LARGE SCALE GENOMIC DNA]</scope>
    <source>
        <strain evidence="5">DSM 19584</strain>
    </source>
</reference>
<dbReference type="InterPro" id="IPR029066">
    <property type="entry name" value="PLP-binding_barrel"/>
</dbReference>
<dbReference type="PANTHER" id="PTHR28004:SF2">
    <property type="entry name" value="D-SERINE DEHYDRATASE"/>
    <property type="match status" value="1"/>
</dbReference>
<organism evidence="4 5">
    <name type="scientific">Vibrio nereis</name>
    <dbReference type="NCBI Taxonomy" id="693"/>
    <lineage>
        <taxon>Bacteria</taxon>
        <taxon>Pseudomonadati</taxon>
        <taxon>Pseudomonadota</taxon>
        <taxon>Gammaproteobacteria</taxon>
        <taxon>Vibrionales</taxon>
        <taxon>Vibrionaceae</taxon>
        <taxon>Vibrio</taxon>
    </lineage>
</organism>
<gene>
    <name evidence="4" type="ORF">AKJ17_05005</name>
</gene>
<dbReference type="AlphaFoldDB" id="A0A0M0HQD3"/>
<dbReference type="OrthoDB" id="9772497at2"/>
<dbReference type="GO" id="GO:0008721">
    <property type="term" value="F:D-serine ammonia-lyase activity"/>
    <property type="evidence" value="ECO:0007669"/>
    <property type="project" value="TreeGrafter"/>
</dbReference>
<dbReference type="SMART" id="SM01119">
    <property type="entry name" value="D-ser_dehydrat"/>
    <property type="match status" value="1"/>
</dbReference>
<dbReference type="Pfam" id="PF01168">
    <property type="entry name" value="Ala_racemase_N"/>
    <property type="match status" value="1"/>
</dbReference>
<accession>A0A0M0HQD3</accession>
<dbReference type="GO" id="GO:0036088">
    <property type="term" value="P:D-serine catabolic process"/>
    <property type="evidence" value="ECO:0007669"/>
    <property type="project" value="TreeGrafter"/>
</dbReference>
<evidence type="ECO:0000313" key="4">
    <source>
        <dbReference type="EMBL" id="KOO04269.1"/>
    </source>
</evidence>
<protein>
    <submittedName>
        <fullName evidence="4">Metal activated pyridoxal enzyme</fullName>
    </submittedName>
</protein>